<dbReference type="EMBL" id="MT141405">
    <property type="protein sequence ID" value="QJA60327.1"/>
    <property type="molecule type" value="Genomic_DNA"/>
</dbReference>
<proteinExistence type="predicted"/>
<dbReference type="InterPro" id="IPR036388">
    <property type="entry name" value="WH-like_DNA-bd_sf"/>
</dbReference>
<sequence>MVDFEEDEFNPQNGFIYVQLPNVLLEYKDLSIGAKVLWAKLAQHARGAGECWPKQDTLAQEISLAVPTIIAKMEELEEKKFIRKYIPQGEDVIKHRTNRYRFLRHKCFSDGTASPEDISLVPDLKGSEVPNYKPCSSIKKVHYNEKENTSYSLKESSKELSLAERRLVTPIPTTRQKMHLLAKDVSPSLKKEEEKKKPPNTIVPSKIQPYLDIWHKYSLKNHCNNTVYFEKTVEVLKQALTGTFFNGKKDLSEYKGEKIDLEVWERSVSNFALLAHNDDYFPNNKAPLQSLYIHTFLYNPYGSERSMFIKCLTEEPKKKFQIRNDDHPEITEALKKICIDELKLPLTDRDGDLLVQASQRLMQYFDCNKNKIVDYVHNAKPRYKRIEILWEALKSRNKLNRITVYYFVSDITYNQTIPMYLRQKGLWNEY</sequence>
<gene>
    <name evidence="1" type="ORF">MM415B01127_0004</name>
</gene>
<organism evidence="1">
    <name type="scientific">viral metagenome</name>
    <dbReference type="NCBI Taxonomy" id="1070528"/>
    <lineage>
        <taxon>unclassified sequences</taxon>
        <taxon>metagenomes</taxon>
        <taxon>organismal metagenomes</taxon>
    </lineage>
</organism>
<dbReference type="Gene3D" id="1.10.10.10">
    <property type="entry name" value="Winged helix-like DNA-binding domain superfamily/Winged helix DNA-binding domain"/>
    <property type="match status" value="1"/>
</dbReference>
<name>A0A6M3ITB0_9ZZZZ</name>
<reference evidence="1" key="1">
    <citation type="submission" date="2020-03" db="EMBL/GenBank/DDBJ databases">
        <title>The deep terrestrial virosphere.</title>
        <authorList>
            <person name="Holmfeldt K."/>
            <person name="Nilsson E."/>
            <person name="Simone D."/>
            <person name="Lopez-Fernandez M."/>
            <person name="Wu X."/>
            <person name="de Brujin I."/>
            <person name="Lundin D."/>
            <person name="Andersson A."/>
            <person name="Bertilsson S."/>
            <person name="Dopson M."/>
        </authorList>
    </citation>
    <scope>NUCLEOTIDE SEQUENCE</scope>
    <source>
        <strain evidence="1">MM415B01127</strain>
    </source>
</reference>
<dbReference type="Pfam" id="PF13730">
    <property type="entry name" value="HTH_36"/>
    <property type="match status" value="1"/>
</dbReference>
<evidence type="ECO:0000313" key="1">
    <source>
        <dbReference type="EMBL" id="QJA60327.1"/>
    </source>
</evidence>
<protein>
    <submittedName>
        <fullName evidence="1">Putative DNA binding, helix-turn-helix domain containing protein</fullName>
    </submittedName>
</protein>
<accession>A0A6M3ITB0</accession>
<dbReference type="AlphaFoldDB" id="A0A6M3ITB0"/>